<dbReference type="EMBL" id="CP014873">
    <property type="protein sequence ID" value="ANK61928.1"/>
    <property type="molecule type" value="Genomic_DNA"/>
</dbReference>
<evidence type="ECO:0000313" key="3">
    <source>
        <dbReference type="Proteomes" id="UP000078582"/>
    </source>
</evidence>
<dbReference type="InterPro" id="IPR001173">
    <property type="entry name" value="Glyco_trans_2-like"/>
</dbReference>
<dbReference type="PANTHER" id="PTHR43685">
    <property type="entry name" value="GLYCOSYLTRANSFERASE"/>
    <property type="match status" value="1"/>
</dbReference>
<dbReference type="PANTHER" id="PTHR43685:SF2">
    <property type="entry name" value="GLYCOSYLTRANSFERASE 2-LIKE DOMAIN-CONTAINING PROTEIN"/>
    <property type="match status" value="1"/>
</dbReference>
<protein>
    <recommendedName>
        <fullName evidence="1">Glycosyltransferase 2-like domain-containing protein</fullName>
    </recommendedName>
</protein>
<dbReference type="Proteomes" id="UP000078582">
    <property type="component" value="Chromosome"/>
</dbReference>
<evidence type="ECO:0000259" key="1">
    <source>
        <dbReference type="Pfam" id="PF00535"/>
    </source>
</evidence>
<reference evidence="2 3" key="1">
    <citation type="submission" date="2016-03" db="EMBL/GenBank/DDBJ databases">
        <title>Pediococcus and Lactobacillus from brewery environment - whole genome sequencing and assembly.</title>
        <authorList>
            <person name="Behr J."/>
            <person name="Geissler A.J."/>
            <person name="Vogel R.F."/>
        </authorList>
    </citation>
    <scope>NUCLEOTIDE SEQUENCE [LARGE SCALE GENOMIC DNA]</scope>
    <source>
        <strain evidence="2 3">TMW 1.1989</strain>
    </source>
</reference>
<dbReference type="GeneID" id="42981321"/>
<dbReference type="Gene3D" id="3.90.550.10">
    <property type="entry name" value="Spore Coat Polysaccharide Biosynthesis Protein SpsA, Chain A"/>
    <property type="match status" value="1"/>
</dbReference>
<dbReference type="AlphaFoldDB" id="A0A192H0W9"/>
<feature type="domain" description="Glycosyltransferase 2-like" evidence="1">
    <location>
        <begin position="4"/>
        <end position="141"/>
    </location>
</feature>
<name>A0A192H0W9_9LACO</name>
<dbReference type="KEGG" id="lbt:AYR52_09695"/>
<dbReference type="Pfam" id="PF00535">
    <property type="entry name" value="Glycos_transf_2"/>
    <property type="match status" value="1"/>
</dbReference>
<dbReference type="STRING" id="375175.AYR53_03585"/>
<dbReference type="CDD" id="cd00761">
    <property type="entry name" value="Glyco_tranf_GTA_type"/>
    <property type="match status" value="1"/>
</dbReference>
<sequence>MLISVIVPFFNARQYVQGFVRDMAAQTCQNYELILIDDGSTDGSQKHLLKLLQRKKIPTKMLQQSQNQGVSAARNLGLEHAQGDYVIFSDIDDHLRSNYLARLSETAMKTQQDLVGCCALKVNQKGQSEKIGQAAEYATQKALLTAFLDDQLPINLWTKLIKRKVAKQVRFLEDIKINEDKLYLYQICRLITKATFIDDILYEYHSNQGFNSRNPNENFNPIVFDIGRVSRLIYSDSPHYAQELANKHFYRSQMILLRSLIRAKDGPTNFSTQLHELHQELTQSTYRKLELARMERIEGWLFNNFWSIYQIIIRSGVRAYG</sequence>
<keyword evidence="3" id="KW-1185">Reference proteome</keyword>
<proteinExistence type="predicted"/>
<dbReference type="RefSeq" id="WP_068225822.1">
    <property type="nucleotide sequence ID" value="NZ_CP014623.1"/>
</dbReference>
<dbReference type="InterPro" id="IPR050834">
    <property type="entry name" value="Glycosyltransf_2"/>
</dbReference>
<organism evidence="2 3">
    <name type="scientific">Loigolactobacillus backii</name>
    <dbReference type="NCBI Taxonomy" id="375175"/>
    <lineage>
        <taxon>Bacteria</taxon>
        <taxon>Bacillati</taxon>
        <taxon>Bacillota</taxon>
        <taxon>Bacilli</taxon>
        <taxon>Lactobacillales</taxon>
        <taxon>Lactobacillaceae</taxon>
        <taxon>Loigolactobacillus</taxon>
    </lineage>
</organism>
<evidence type="ECO:0000313" key="2">
    <source>
        <dbReference type="EMBL" id="ANK61928.1"/>
    </source>
</evidence>
<dbReference type="SUPFAM" id="SSF53448">
    <property type="entry name" value="Nucleotide-diphospho-sugar transferases"/>
    <property type="match status" value="1"/>
</dbReference>
<dbReference type="InterPro" id="IPR029044">
    <property type="entry name" value="Nucleotide-diphossugar_trans"/>
</dbReference>
<gene>
    <name evidence="2" type="ORF">AYR53_03585</name>
</gene>
<dbReference type="OrthoDB" id="396512at2"/>
<accession>A0A192H0W9</accession>